<proteinExistence type="predicted"/>
<evidence type="ECO:0000313" key="2">
    <source>
        <dbReference type="Proteomes" id="UP001341840"/>
    </source>
</evidence>
<dbReference type="Proteomes" id="UP001341840">
    <property type="component" value="Unassembled WGS sequence"/>
</dbReference>
<keyword evidence="2" id="KW-1185">Reference proteome</keyword>
<sequence>MECKYLSEAEANQLLKLAGKELNEHPTGLDKMLGKKLLFKNNVKSINIKESDHVYTVMKICDDDEMIKKYQLIQFDTNPPVSPHGSVEDSVTSLKCKTLTKRANTELKSCIQAKEKKEQGHTSTNRVSKKGRKKLAKRVRMIIIIHQIKH</sequence>
<dbReference type="EMBL" id="JASCZI010090838">
    <property type="protein sequence ID" value="MED6147038.1"/>
    <property type="molecule type" value="Genomic_DNA"/>
</dbReference>
<accession>A0ABU6TGG8</accession>
<reference evidence="1 2" key="1">
    <citation type="journal article" date="2023" name="Plants (Basel)">
        <title>Bridging the Gap: Combining Genomics and Transcriptomics Approaches to Understand Stylosanthes scabra, an Orphan Legume from the Brazilian Caatinga.</title>
        <authorList>
            <person name="Ferreira-Neto J.R.C."/>
            <person name="da Silva M.D."/>
            <person name="Binneck E."/>
            <person name="de Melo N.F."/>
            <person name="da Silva R.H."/>
            <person name="de Melo A.L.T.M."/>
            <person name="Pandolfi V."/>
            <person name="Bustamante F.O."/>
            <person name="Brasileiro-Vidal A.C."/>
            <person name="Benko-Iseppon A.M."/>
        </authorList>
    </citation>
    <scope>NUCLEOTIDE SEQUENCE [LARGE SCALE GENOMIC DNA]</scope>
    <source>
        <tissue evidence="1">Leaves</tissue>
    </source>
</reference>
<comment type="caution">
    <text evidence="1">The sequence shown here is derived from an EMBL/GenBank/DDBJ whole genome shotgun (WGS) entry which is preliminary data.</text>
</comment>
<protein>
    <submittedName>
        <fullName evidence="1">Uncharacterized protein</fullName>
    </submittedName>
</protein>
<evidence type="ECO:0000313" key="1">
    <source>
        <dbReference type="EMBL" id="MED6147038.1"/>
    </source>
</evidence>
<name>A0ABU6TGG8_9FABA</name>
<organism evidence="1 2">
    <name type="scientific">Stylosanthes scabra</name>
    <dbReference type="NCBI Taxonomy" id="79078"/>
    <lineage>
        <taxon>Eukaryota</taxon>
        <taxon>Viridiplantae</taxon>
        <taxon>Streptophyta</taxon>
        <taxon>Embryophyta</taxon>
        <taxon>Tracheophyta</taxon>
        <taxon>Spermatophyta</taxon>
        <taxon>Magnoliopsida</taxon>
        <taxon>eudicotyledons</taxon>
        <taxon>Gunneridae</taxon>
        <taxon>Pentapetalae</taxon>
        <taxon>rosids</taxon>
        <taxon>fabids</taxon>
        <taxon>Fabales</taxon>
        <taxon>Fabaceae</taxon>
        <taxon>Papilionoideae</taxon>
        <taxon>50 kb inversion clade</taxon>
        <taxon>dalbergioids sensu lato</taxon>
        <taxon>Dalbergieae</taxon>
        <taxon>Pterocarpus clade</taxon>
        <taxon>Stylosanthes</taxon>
    </lineage>
</organism>
<gene>
    <name evidence="1" type="ORF">PIB30_040329</name>
</gene>